<evidence type="ECO:0000313" key="1">
    <source>
        <dbReference type="EMBL" id="RZC61503.1"/>
    </source>
</evidence>
<protein>
    <submittedName>
        <fullName evidence="1">Uncharacterized protein</fullName>
    </submittedName>
</protein>
<gene>
    <name evidence="1" type="ORF">C5167_023261</name>
</gene>
<proteinExistence type="predicted"/>
<evidence type="ECO:0000313" key="2">
    <source>
        <dbReference type="Proteomes" id="UP000316621"/>
    </source>
</evidence>
<dbReference type="AlphaFoldDB" id="A0A4Y7JK97"/>
<dbReference type="Gramene" id="RZC61503">
    <property type="protein sequence ID" value="RZC61503"/>
    <property type="gene ID" value="C5167_023261"/>
</dbReference>
<accession>A0A4Y7JK97</accession>
<reference evidence="1 2" key="1">
    <citation type="journal article" date="2018" name="Science">
        <title>The opium poppy genome and morphinan production.</title>
        <authorList>
            <person name="Guo L."/>
            <person name="Winzer T."/>
            <person name="Yang X."/>
            <person name="Li Y."/>
            <person name="Ning Z."/>
            <person name="He Z."/>
            <person name="Teodor R."/>
            <person name="Lu Y."/>
            <person name="Bowser T.A."/>
            <person name="Graham I.A."/>
            <person name="Ye K."/>
        </authorList>
    </citation>
    <scope>NUCLEOTIDE SEQUENCE [LARGE SCALE GENOMIC DNA]</scope>
    <source>
        <strain evidence="2">cv. HN1</strain>
        <tissue evidence="1">Leaves</tissue>
    </source>
</reference>
<organism evidence="1 2">
    <name type="scientific">Papaver somniferum</name>
    <name type="common">Opium poppy</name>
    <dbReference type="NCBI Taxonomy" id="3469"/>
    <lineage>
        <taxon>Eukaryota</taxon>
        <taxon>Viridiplantae</taxon>
        <taxon>Streptophyta</taxon>
        <taxon>Embryophyta</taxon>
        <taxon>Tracheophyta</taxon>
        <taxon>Spermatophyta</taxon>
        <taxon>Magnoliopsida</taxon>
        <taxon>Ranunculales</taxon>
        <taxon>Papaveraceae</taxon>
        <taxon>Papaveroideae</taxon>
        <taxon>Papaver</taxon>
    </lineage>
</organism>
<dbReference type="Proteomes" id="UP000316621">
    <property type="component" value="Chromosome 5"/>
</dbReference>
<sequence length="114" mass="12750">MEMFSSANRGFTKKKGVTVVIGVDFMGLVRIRWALGSESFEIQRSQAKKDQLDYELNLQGFKRRWKSMVDELCELSCNRNCVVWGGNMNPAGQMPSDKTVGGGGRASETRLLLV</sequence>
<keyword evidence="2" id="KW-1185">Reference proteome</keyword>
<name>A0A4Y7JK97_PAPSO</name>
<dbReference type="EMBL" id="CM010719">
    <property type="protein sequence ID" value="RZC61503.1"/>
    <property type="molecule type" value="Genomic_DNA"/>
</dbReference>